<accession>A0A8B6FC87</accession>
<evidence type="ECO:0000256" key="1">
    <source>
        <dbReference type="SAM" id="Phobius"/>
    </source>
</evidence>
<dbReference type="OrthoDB" id="6200682at2759"/>
<dbReference type="Proteomes" id="UP000596742">
    <property type="component" value="Unassembled WGS sequence"/>
</dbReference>
<proteinExistence type="predicted"/>
<keyword evidence="1" id="KW-0472">Membrane</keyword>
<evidence type="ECO:0000313" key="3">
    <source>
        <dbReference type="Proteomes" id="UP000596742"/>
    </source>
</evidence>
<dbReference type="EMBL" id="UYJE01006663">
    <property type="protein sequence ID" value="VDI47880.1"/>
    <property type="molecule type" value="Genomic_DNA"/>
</dbReference>
<sequence>MPLSRNTFITQLLSSDKTSKVCKSHLACAVALFTITLGMAFLLIIITIFVMRLYDKPKRSIAPNWMHSFERKFRKIKLKLKCNTRRVSPPEQQNDIEDVRQIEETDRVKKSTPLKPYSNKELAEFFDYFLFVAYTVLYIMLLSSVPILAKVRYDKATRK</sequence>
<reference evidence="2" key="1">
    <citation type="submission" date="2018-11" db="EMBL/GenBank/DDBJ databases">
        <authorList>
            <person name="Alioto T."/>
            <person name="Alioto T."/>
        </authorList>
    </citation>
    <scope>NUCLEOTIDE SEQUENCE</scope>
</reference>
<organism evidence="2 3">
    <name type="scientific">Mytilus galloprovincialis</name>
    <name type="common">Mediterranean mussel</name>
    <dbReference type="NCBI Taxonomy" id="29158"/>
    <lineage>
        <taxon>Eukaryota</taxon>
        <taxon>Metazoa</taxon>
        <taxon>Spiralia</taxon>
        <taxon>Lophotrochozoa</taxon>
        <taxon>Mollusca</taxon>
        <taxon>Bivalvia</taxon>
        <taxon>Autobranchia</taxon>
        <taxon>Pteriomorphia</taxon>
        <taxon>Mytilida</taxon>
        <taxon>Mytiloidea</taxon>
        <taxon>Mytilidae</taxon>
        <taxon>Mytilinae</taxon>
        <taxon>Mytilus</taxon>
    </lineage>
</organism>
<keyword evidence="1" id="KW-1133">Transmembrane helix</keyword>
<gene>
    <name evidence="2" type="ORF">MGAL_10B024544</name>
</gene>
<name>A0A8B6FC87_MYTGA</name>
<keyword evidence="3" id="KW-1185">Reference proteome</keyword>
<feature type="transmembrane region" description="Helical" evidence="1">
    <location>
        <begin position="128"/>
        <end position="149"/>
    </location>
</feature>
<evidence type="ECO:0000313" key="2">
    <source>
        <dbReference type="EMBL" id="VDI47880.1"/>
    </source>
</evidence>
<dbReference type="AlphaFoldDB" id="A0A8B6FC87"/>
<comment type="caution">
    <text evidence="2">The sequence shown here is derived from an EMBL/GenBank/DDBJ whole genome shotgun (WGS) entry which is preliminary data.</text>
</comment>
<feature type="transmembrane region" description="Helical" evidence="1">
    <location>
        <begin position="26"/>
        <end position="50"/>
    </location>
</feature>
<protein>
    <submittedName>
        <fullName evidence="2">Uncharacterized protein</fullName>
    </submittedName>
</protein>
<keyword evidence="1" id="KW-0812">Transmembrane</keyword>